<keyword evidence="3" id="KW-1185">Reference proteome</keyword>
<dbReference type="AlphaFoldDB" id="B4G6X3"/>
<evidence type="ECO:0000256" key="1">
    <source>
        <dbReference type="SAM" id="Coils"/>
    </source>
</evidence>
<dbReference type="HOGENOM" id="CLU_1877567_0_0_1"/>
<reference evidence="2 3" key="1">
    <citation type="journal article" date="2007" name="Nature">
        <title>Evolution of genes and genomes on the Drosophila phylogeny.</title>
        <authorList>
            <consortium name="Drosophila 12 Genomes Consortium"/>
            <person name="Clark A.G."/>
            <person name="Eisen M.B."/>
            <person name="Smith D.R."/>
            <person name="Bergman C.M."/>
            <person name="Oliver B."/>
            <person name="Markow T.A."/>
            <person name="Kaufman T.C."/>
            <person name="Kellis M."/>
            <person name="Gelbart W."/>
            <person name="Iyer V.N."/>
            <person name="Pollard D.A."/>
            <person name="Sackton T.B."/>
            <person name="Larracuente A.M."/>
            <person name="Singh N.D."/>
            <person name="Abad J.P."/>
            <person name="Abt D.N."/>
            <person name="Adryan B."/>
            <person name="Aguade M."/>
            <person name="Akashi H."/>
            <person name="Anderson W.W."/>
            <person name="Aquadro C.F."/>
            <person name="Ardell D.H."/>
            <person name="Arguello R."/>
            <person name="Artieri C.G."/>
            <person name="Barbash D.A."/>
            <person name="Barker D."/>
            <person name="Barsanti P."/>
            <person name="Batterham P."/>
            <person name="Batzoglou S."/>
            <person name="Begun D."/>
            <person name="Bhutkar A."/>
            <person name="Blanco E."/>
            <person name="Bosak S.A."/>
            <person name="Bradley R.K."/>
            <person name="Brand A.D."/>
            <person name="Brent M.R."/>
            <person name="Brooks A.N."/>
            <person name="Brown R.H."/>
            <person name="Butlin R.K."/>
            <person name="Caggese C."/>
            <person name="Calvi B.R."/>
            <person name="Bernardo de Carvalho A."/>
            <person name="Caspi A."/>
            <person name="Castrezana S."/>
            <person name="Celniker S.E."/>
            <person name="Chang J.L."/>
            <person name="Chapple C."/>
            <person name="Chatterji S."/>
            <person name="Chinwalla A."/>
            <person name="Civetta A."/>
            <person name="Clifton S.W."/>
            <person name="Comeron J.M."/>
            <person name="Costello J.C."/>
            <person name="Coyne J.A."/>
            <person name="Daub J."/>
            <person name="David R.G."/>
            <person name="Delcher A.L."/>
            <person name="Delehaunty K."/>
            <person name="Do C.B."/>
            <person name="Ebling H."/>
            <person name="Edwards K."/>
            <person name="Eickbush T."/>
            <person name="Evans J.D."/>
            <person name="Filipski A."/>
            <person name="Findeiss S."/>
            <person name="Freyhult E."/>
            <person name="Fulton L."/>
            <person name="Fulton R."/>
            <person name="Garcia A.C."/>
            <person name="Gardiner A."/>
            <person name="Garfield D.A."/>
            <person name="Garvin B.E."/>
            <person name="Gibson G."/>
            <person name="Gilbert D."/>
            <person name="Gnerre S."/>
            <person name="Godfrey J."/>
            <person name="Good R."/>
            <person name="Gotea V."/>
            <person name="Gravely B."/>
            <person name="Greenberg A.J."/>
            <person name="Griffiths-Jones S."/>
            <person name="Gross S."/>
            <person name="Guigo R."/>
            <person name="Gustafson E.A."/>
            <person name="Haerty W."/>
            <person name="Hahn M.W."/>
            <person name="Halligan D.L."/>
            <person name="Halpern A.L."/>
            <person name="Halter G.M."/>
            <person name="Han M.V."/>
            <person name="Heger A."/>
            <person name="Hillier L."/>
            <person name="Hinrichs A.S."/>
            <person name="Holmes I."/>
            <person name="Hoskins R.A."/>
            <person name="Hubisz M.J."/>
            <person name="Hultmark D."/>
            <person name="Huntley M.A."/>
            <person name="Jaffe D.B."/>
            <person name="Jagadeeshan S."/>
            <person name="Jeck W.R."/>
            <person name="Johnson J."/>
            <person name="Jones C.D."/>
            <person name="Jordan W.C."/>
            <person name="Karpen G.H."/>
            <person name="Kataoka E."/>
            <person name="Keightley P.D."/>
            <person name="Kheradpour P."/>
            <person name="Kirkness E.F."/>
            <person name="Koerich L.B."/>
            <person name="Kristiansen K."/>
            <person name="Kudrna D."/>
            <person name="Kulathinal R.J."/>
            <person name="Kumar S."/>
            <person name="Kwok R."/>
            <person name="Lander E."/>
            <person name="Langley C.H."/>
            <person name="Lapoint R."/>
            <person name="Lazzaro B.P."/>
            <person name="Lee S.J."/>
            <person name="Levesque L."/>
            <person name="Li R."/>
            <person name="Lin C.F."/>
            <person name="Lin M.F."/>
            <person name="Lindblad-Toh K."/>
            <person name="Llopart A."/>
            <person name="Long M."/>
            <person name="Low L."/>
            <person name="Lozovsky E."/>
            <person name="Lu J."/>
            <person name="Luo M."/>
            <person name="Machado C.A."/>
            <person name="Makalowski W."/>
            <person name="Marzo M."/>
            <person name="Matsuda M."/>
            <person name="Matzkin L."/>
            <person name="McAllister B."/>
            <person name="McBride C.S."/>
            <person name="McKernan B."/>
            <person name="McKernan K."/>
            <person name="Mendez-Lago M."/>
            <person name="Minx P."/>
            <person name="Mollenhauer M.U."/>
            <person name="Montooth K."/>
            <person name="Mount S.M."/>
            <person name="Mu X."/>
            <person name="Myers E."/>
            <person name="Negre B."/>
            <person name="Newfeld S."/>
            <person name="Nielsen R."/>
            <person name="Noor M.A."/>
            <person name="O'Grady P."/>
            <person name="Pachter L."/>
            <person name="Papaceit M."/>
            <person name="Parisi M.J."/>
            <person name="Parisi M."/>
            <person name="Parts L."/>
            <person name="Pedersen J.S."/>
            <person name="Pesole G."/>
            <person name="Phillippy A.M."/>
            <person name="Ponting C.P."/>
            <person name="Pop M."/>
            <person name="Porcelli D."/>
            <person name="Powell J.R."/>
            <person name="Prohaska S."/>
            <person name="Pruitt K."/>
            <person name="Puig M."/>
            <person name="Quesneville H."/>
            <person name="Ram K.R."/>
            <person name="Rand D."/>
            <person name="Rasmussen M.D."/>
            <person name="Reed L.K."/>
            <person name="Reenan R."/>
            <person name="Reily A."/>
            <person name="Remington K.A."/>
            <person name="Rieger T.T."/>
            <person name="Ritchie M.G."/>
            <person name="Robin C."/>
            <person name="Rogers Y.H."/>
            <person name="Rohde C."/>
            <person name="Rozas J."/>
            <person name="Rubenfield M.J."/>
            <person name="Ruiz A."/>
            <person name="Russo S."/>
            <person name="Salzberg S.L."/>
            <person name="Sanchez-Gracia A."/>
            <person name="Saranga D.J."/>
            <person name="Sato H."/>
            <person name="Schaeffer S.W."/>
            <person name="Schatz M.C."/>
            <person name="Schlenke T."/>
            <person name="Schwartz R."/>
            <person name="Segarra C."/>
            <person name="Singh R.S."/>
            <person name="Sirot L."/>
            <person name="Sirota M."/>
            <person name="Sisneros N.B."/>
            <person name="Smith C.D."/>
            <person name="Smith T.F."/>
            <person name="Spieth J."/>
            <person name="Stage D.E."/>
            <person name="Stark A."/>
            <person name="Stephan W."/>
            <person name="Strausberg R.L."/>
            <person name="Strempel S."/>
            <person name="Sturgill D."/>
            <person name="Sutton G."/>
            <person name="Sutton G.G."/>
            <person name="Tao W."/>
            <person name="Teichmann S."/>
            <person name="Tobari Y.N."/>
            <person name="Tomimura Y."/>
            <person name="Tsolas J.M."/>
            <person name="Valente V.L."/>
            <person name="Venter E."/>
            <person name="Venter J.C."/>
            <person name="Vicario S."/>
            <person name="Vieira F.G."/>
            <person name="Vilella A.J."/>
            <person name="Villasante A."/>
            <person name="Walenz B."/>
            <person name="Wang J."/>
            <person name="Wasserman M."/>
            <person name="Watts T."/>
            <person name="Wilson D."/>
            <person name="Wilson R.K."/>
            <person name="Wing R.A."/>
            <person name="Wolfner M.F."/>
            <person name="Wong A."/>
            <person name="Wong G.K."/>
            <person name="Wu C.I."/>
            <person name="Wu G."/>
            <person name="Yamamoto D."/>
            <person name="Yang H.P."/>
            <person name="Yang S.P."/>
            <person name="Yorke J.A."/>
            <person name="Yoshida K."/>
            <person name="Zdobnov E."/>
            <person name="Zhang P."/>
            <person name="Zhang Y."/>
            <person name="Zimin A.V."/>
            <person name="Baldwin J."/>
            <person name="Abdouelleil A."/>
            <person name="Abdulkadir J."/>
            <person name="Abebe A."/>
            <person name="Abera B."/>
            <person name="Abreu J."/>
            <person name="Acer S.C."/>
            <person name="Aftuck L."/>
            <person name="Alexander A."/>
            <person name="An P."/>
            <person name="Anderson E."/>
            <person name="Anderson S."/>
            <person name="Arachi H."/>
            <person name="Azer M."/>
            <person name="Bachantsang P."/>
            <person name="Barry A."/>
            <person name="Bayul T."/>
            <person name="Berlin A."/>
            <person name="Bessette D."/>
            <person name="Bloom T."/>
            <person name="Blye J."/>
            <person name="Boguslavskiy L."/>
            <person name="Bonnet C."/>
            <person name="Boukhgalter B."/>
            <person name="Bourzgui I."/>
            <person name="Brown A."/>
            <person name="Cahill P."/>
            <person name="Channer S."/>
            <person name="Cheshatsang Y."/>
            <person name="Chuda L."/>
            <person name="Citroen M."/>
            <person name="Collymore A."/>
            <person name="Cooke P."/>
            <person name="Costello M."/>
            <person name="D'Aco K."/>
            <person name="Daza R."/>
            <person name="De Haan G."/>
            <person name="DeGray S."/>
            <person name="DeMaso C."/>
            <person name="Dhargay N."/>
            <person name="Dooley K."/>
            <person name="Dooley E."/>
            <person name="Doricent M."/>
            <person name="Dorje P."/>
            <person name="Dorjee K."/>
            <person name="Dupes A."/>
            <person name="Elong R."/>
            <person name="Falk J."/>
            <person name="Farina A."/>
            <person name="Faro S."/>
            <person name="Ferguson D."/>
            <person name="Fisher S."/>
            <person name="Foley C.D."/>
            <person name="Franke A."/>
            <person name="Friedrich D."/>
            <person name="Gadbois L."/>
            <person name="Gearin G."/>
            <person name="Gearin C.R."/>
            <person name="Giannoukos G."/>
            <person name="Goode T."/>
            <person name="Graham J."/>
            <person name="Grandbois E."/>
            <person name="Grewal S."/>
            <person name="Gyaltsen K."/>
            <person name="Hafez N."/>
            <person name="Hagos B."/>
            <person name="Hall J."/>
            <person name="Henson C."/>
            <person name="Hollinger A."/>
            <person name="Honan T."/>
            <person name="Huard M.D."/>
            <person name="Hughes L."/>
            <person name="Hurhula B."/>
            <person name="Husby M.E."/>
            <person name="Kamat A."/>
            <person name="Kanga B."/>
            <person name="Kashin S."/>
            <person name="Khazanovich D."/>
            <person name="Kisner P."/>
            <person name="Lance K."/>
            <person name="Lara M."/>
            <person name="Lee W."/>
            <person name="Lennon N."/>
            <person name="Letendre F."/>
            <person name="LeVine R."/>
            <person name="Lipovsky A."/>
            <person name="Liu X."/>
            <person name="Liu J."/>
            <person name="Liu S."/>
            <person name="Lokyitsang T."/>
            <person name="Lokyitsang Y."/>
            <person name="Lubonja R."/>
            <person name="Lui A."/>
            <person name="MacDonald P."/>
            <person name="Magnisalis V."/>
            <person name="Maru K."/>
            <person name="Matthews C."/>
            <person name="McCusker W."/>
            <person name="McDonough S."/>
            <person name="Mehta T."/>
            <person name="Meldrim J."/>
            <person name="Meneus L."/>
            <person name="Mihai O."/>
            <person name="Mihalev A."/>
            <person name="Mihova T."/>
            <person name="Mittelman R."/>
            <person name="Mlenga V."/>
            <person name="Montmayeur A."/>
            <person name="Mulrain L."/>
            <person name="Navidi A."/>
            <person name="Naylor J."/>
            <person name="Negash T."/>
            <person name="Nguyen T."/>
            <person name="Nguyen N."/>
            <person name="Nicol R."/>
            <person name="Norbu C."/>
            <person name="Norbu N."/>
            <person name="Novod N."/>
            <person name="O'Neill B."/>
            <person name="Osman S."/>
            <person name="Markiewicz E."/>
            <person name="Oyono O.L."/>
            <person name="Patti C."/>
            <person name="Phunkhang P."/>
            <person name="Pierre F."/>
            <person name="Priest M."/>
            <person name="Raghuraman S."/>
            <person name="Rege F."/>
            <person name="Reyes R."/>
            <person name="Rise C."/>
            <person name="Rogov P."/>
            <person name="Ross K."/>
            <person name="Ryan E."/>
            <person name="Settipalli S."/>
            <person name="Shea T."/>
            <person name="Sherpa N."/>
            <person name="Shi L."/>
            <person name="Shih D."/>
            <person name="Sparrow T."/>
            <person name="Spaulding J."/>
            <person name="Stalker J."/>
            <person name="Stange-Thomann N."/>
            <person name="Stavropoulos S."/>
            <person name="Stone C."/>
            <person name="Strader C."/>
            <person name="Tesfaye S."/>
            <person name="Thomson T."/>
            <person name="Thoulutsang Y."/>
            <person name="Thoulutsang D."/>
            <person name="Topham K."/>
            <person name="Topping I."/>
            <person name="Tsamla T."/>
            <person name="Vassiliev H."/>
            <person name="Vo A."/>
            <person name="Wangchuk T."/>
            <person name="Wangdi T."/>
            <person name="Weiand M."/>
            <person name="Wilkinson J."/>
            <person name="Wilson A."/>
            <person name="Yadav S."/>
            <person name="Young G."/>
            <person name="Yu Q."/>
            <person name="Zembek L."/>
            <person name="Zhong D."/>
            <person name="Zimmer A."/>
            <person name="Zwirko Z."/>
            <person name="Jaffe D.B."/>
            <person name="Alvarez P."/>
            <person name="Brockman W."/>
            <person name="Butler J."/>
            <person name="Chin C."/>
            <person name="Gnerre S."/>
            <person name="Grabherr M."/>
            <person name="Kleber M."/>
            <person name="Mauceli E."/>
            <person name="MacCallum I."/>
        </authorList>
    </citation>
    <scope>NUCLEOTIDE SEQUENCE [LARGE SCALE GENOMIC DNA]</scope>
    <source>
        <strain evidence="3">MSH-3 / Tucson 14011-0111.49</strain>
    </source>
</reference>
<sequence>MSSLPRGFGRFLTPGSELNNELSQKIAVFDAMTIEREELDNDISLLRKQQADTEDRLAEALAEDEFQSFLSGQQVVAQSYTDLENIINQQIGSIVDKLAAKYERIVYLDNDLRKLKESIEKGVAAANAQLTSAASM</sequence>
<gene>
    <name evidence="2" type="primary">Dper\GL19027</name>
    <name evidence="2" type="ORF">Dper_GL19027</name>
</gene>
<evidence type="ECO:0000313" key="2">
    <source>
        <dbReference type="EMBL" id="EDW28292.1"/>
    </source>
</evidence>
<dbReference type="OMA" id="EDEFQRC"/>
<name>B4G6X3_DROPE</name>
<dbReference type="PhylomeDB" id="B4G6X3"/>
<dbReference type="EMBL" id="CH479180">
    <property type="protein sequence ID" value="EDW28292.1"/>
    <property type="molecule type" value="Genomic_DNA"/>
</dbReference>
<dbReference type="Proteomes" id="UP000008744">
    <property type="component" value="Unassembled WGS sequence"/>
</dbReference>
<proteinExistence type="predicted"/>
<keyword evidence="1" id="KW-0175">Coiled coil</keyword>
<evidence type="ECO:0000313" key="3">
    <source>
        <dbReference type="Proteomes" id="UP000008744"/>
    </source>
</evidence>
<dbReference type="OrthoDB" id="7883414at2759"/>
<feature type="coiled-coil region" evidence="1">
    <location>
        <begin position="29"/>
        <end position="63"/>
    </location>
</feature>
<dbReference type="KEGG" id="dpe:6589660"/>
<organism evidence="3">
    <name type="scientific">Drosophila persimilis</name>
    <name type="common">Fruit fly</name>
    <dbReference type="NCBI Taxonomy" id="7234"/>
    <lineage>
        <taxon>Eukaryota</taxon>
        <taxon>Metazoa</taxon>
        <taxon>Ecdysozoa</taxon>
        <taxon>Arthropoda</taxon>
        <taxon>Hexapoda</taxon>
        <taxon>Insecta</taxon>
        <taxon>Pterygota</taxon>
        <taxon>Neoptera</taxon>
        <taxon>Endopterygota</taxon>
        <taxon>Diptera</taxon>
        <taxon>Brachycera</taxon>
        <taxon>Muscomorpha</taxon>
        <taxon>Ephydroidea</taxon>
        <taxon>Drosophilidae</taxon>
        <taxon>Drosophila</taxon>
        <taxon>Sophophora</taxon>
    </lineage>
</organism>
<protein>
    <submittedName>
        <fullName evidence="2">GL19027</fullName>
    </submittedName>
</protein>
<accession>B4G6X3</accession>